<dbReference type="EMBL" id="CP021377">
    <property type="protein sequence ID" value="ART81762.1"/>
    <property type="molecule type" value="Genomic_DNA"/>
</dbReference>
<dbReference type="Gene3D" id="3.40.50.2000">
    <property type="entry name" value="Glycogen Phosphorylase B"/>
    <property type="match status" value="2"/>
</dbReference>
<proteinExistence type="predicted"/>
<feature type="domain" description="DUF1972" evidence="1">
    <location>
        <begin position="3"/>
        <end position="175"/>
    </location>
</feature>
<dbReference type="InterPro" id="IPR015393">
    <property type="entry name" value="DUF1972"/>
</dbReference>
<dbReference type="KEGG" id="opf:CBP31_03265"/>
<dbReference type="Proteomes" id="UP000243937">
    <property type="component" value="Chromosome"/>
</dbReference>
<organism evidence="2 3">
    <name type="scientific">Oceanisphaera profunda</name>
    <dbReference type="NCBI Taxonomy" id="1416627"/>
    <lineage>
        <taxon>Bacteria</taxon>
        <taxon>Pseudomonadati</taxon>
        <taxon>Pseudomonadota</taxon>
        <taxon>Gammaproteobacteria</taxon>
        <taxon>Aeromonadales</taxon>
        <taxon>Aeromonadaceae</taxon>
        <taxon>Oceanisphaera</taxon>
    </lineage>
</organism>
<dbReference type="GO" id="GO:0016740">
    <property type="term" value="F:transferase activity"/>
    <property type="evidence" value="ECO:0007669"/>
    <property type="project" value="UniProtKB-KW"/>
</dbReference>
<dbReference type="SUPFAM" id="SSF53756">
    <property type="entry name" value="UDP-Glycosyltransferase/glycogen phosphorylase"/>
    <property type="match status" value="1"/>
</dbReference>
<sequence length="369" mass="41350">MNRQLTILGIRGVPAAHGGFETFAEQLSLYLVANGWKVTVYCQEEGSGQITESNWCGVRRVHIPVRRDGALGTILFDWQAARHAKRQPGVCLTLGYNTAIFNLWQRLSGQANLFNMDGLEWQRDKWSVPERTWLWLNERFACWLGQHLIADHPRIKDHLATRVPMQKISMIPYGAHAITTANAGLLAPFGLVAGEYSVIIARPEPENSILEMVQAFSAKVRDHTLVVLGKFESDNAFHQQVLAAASNEVRFVGAIYEADVVGALRFFCRCYLHGHRVGGTNPSLVEALGAGNAVIAHKNAFNRWVADDGAAYFENSAECARLFDILLEDDAVLAQMRAASRLRFNENFTWPQVLAEYEILLESWLSVKR</sequence>
<dbReference type="AlphaFoldDB" id="A0A1Y0D2L1"/>
<reference evidence="2 3" key="1">
    <citation type="journal article" date="2014" name="Int. J. Syst. Evol. Microbiol.">
        <title>Oceanisphaera profunda sp. nov., a marine bacterium isolated from deep-sea sediment, and emended description of the genus Oceanisphaera.</title>
        <authorList>
            <person name="Xu Z."/>
            <person name="Zhang X.Y."/>
            <person name="Su H.N."/>
            <person name="Yu Z.C."/>
            <person name="Liu C."/>
            <person name="Li H."/>
            <person name="Chen X.L."/>
            <person name="Song X.Y."/>
            <person name="Xie B.B."/>
            <person name="Qin Q.L."/>
            <person name="Zhou B.C."/>
            <person name="Shi M."/>
            <person name="Huang Y."/>
            <person name="Zhang Y.Z."/>
        </authorList>
    </citation>
    <scope>NUCLEOTIDE SEQUENCE [LARGE SCALE GENOMIC DNA]</scope>
    <source>
        <strain evidence="2 3">SM1222</strain>
    </source>
</reference>
<keyword evidence="2" id="KW-0808">Transferase</keyword>
<name>A0A1Y0D2L1_9GAMM</name>
<protein>
    <submittedName>
        <fullName evidence="2">Glycosyl transferase</fullName>
    </submittedName>
</protein>
<accession>A0A1Y0D2L1</accession>
<evidence type="ECO:0000313" key="3">
    <source>
        <dbReference type="Proteomes" id="UP000243937"/>
    </source>
</evidence>
<evidence type="ECO:0000313" key="2">
    <source>
        <dbReference type="EMBL" id="ART81762.1"/>
    </source>
</evidence>
<evidence type="ECO:0000259" key="1">
    <source>
        <dbReference type="Pfam" id="PF09314"/>
    </source>
</evidence>
<dbReference type="OrthoDB" id="9792269at2"/>
<keyword evidence="3" id="KW-1185">Reference proteome</keyword>
<gene>
    <name evidence="2" type="ORF">CBP31_03265</name>
</gene>
<dbReference type="RefSeq" id="WP_087034851.1">
    <property type="nucleotide sequence ID" value="NZ_CP021377.1"/>
</dbReference>
<dbReference type="Pfam" id="PF09314">
    <property type="entry name" value="DUF1972"/>
    <property type="match status" value="1"/>
</dbReference>
<dbReference type="PANTHER" id="PTHR12526">
    <property type="entry name" value="GLYCOSYLTRANSFERASE"/>
    <property type="match status" value="1"/>
</dbReference>